<dbReference type="PANTHER" id="PTHR19842:SF2">
    <property type="entry name" value="WD REPEAT PROTEIN (AFU_ORTHOLOGUE AFUA_5G04300)"/>
    <property type="match status" value="1"/>
</dbReference>
<evidence type="ECO:0000256" key="2">
    <source>
        <dbReference type="ARBA" id="ARBA00022574"/>
    </source>
</evidence>
<dbReference type="InterPro" id="IPR001680">
    <property type="entry name" value="WD40_rpt"/>
</dbReference>
<keyword evidence="3" id="KW-0677">Repeat</keyword>
<dbReference type="GO" id="GO:0031931">
    <property type="term" value="C:TORC1 complex"/>
    <property type="evidence" value="ECO:0007669"/>
    <property type="project" value="InterPro"/>
</dbReference>
<dbReference type="InterPro" id="IPR037588">
    <property type="entry name" value="MLST8"/>
</dbReference>
<evidence type="ECO:0000313" key="6">
    <source>
        <dbReference type="Proteomes" id="UP001251528"/>
    </source>
</evidence>
<dbReference type="InterPro" id="IPR015943">
    <property type="entry name" value="WD40/YVTN_repeat-like_dom_sf"/>
</dbReference>
<keyword evidence="2" id="KW-0853">WD repeat</keyword>
<dbReference type="EMBL" id="JASWJB010000152">
    <property type="protein sequence ID" value="KAK2594871.1"/>
    <property type="molecule type" value="Genomic_DNA"/>
</dbReference>
<evidence type="ECO:0008006" key="7">
    <source>
        <dbReference type="Google" id="ProtNLM"/>
    </source>
</evidence>
<sequence>MSVALMDSTPRVVIDLTLDEPTTTATSRPTLSLKHARSAPAAAAESPAKRRRINSTLAKHFVKELLLPHVQRAVEDGLSDREYCVQEIAVEQTITILLKTTTFLKKAEAGNGILTSQEQKEIKSQVELVVAQLAELPQYYRQESKVEPSPSRQIPQLPTILTPIPKSSEISTPITSLPVQRLYTGPTRIPKFRKFPQRIIHRGKSARGASPDGSTLAQLQEKPYLSVESRDSVARGRDTLIQSQDIAALPVTYHVDFSGLEIAEIVDTLEKRLSLSIAKTQEALAQVSFVYDIPSFVGHAIHGRTRKDIQNLCSDVRAGKANWSKPQVLSLQKSNPESLAQNRRANRVSSMLLARELEGNVGFGRMRQYENFQNQFRICHEDGLSVVAEFTNCAGDITAMSWAPNDNIICGTTAHSDAHNQQYNKPGNLLLCSTKRGTLQAFADHKIPRPLVKNGENSTAAMRESQDPWLYSSVVSTDYDEITGRAFTSSFDRTVKVWNMSKARDSMEAIATWHHDGNVNFVAAAKDGSGRVATAADVPTSAVRIYAVNPNDVQTSQYYTVSCTRNDADGSEKWAYLPATMQWGQARDTRHLLVIGYSPRSLRNDDSEIPEDKLRTGEIVLWDAERGVQVPVLTVTTANVFEALWHPTLPRFIVATSPSGLIVEQGTRTNIHIFEVDRDRQDGAYSEIQKLDCPALDINELTIMPNSLRYAFITAGCTDGRVYVWDTAQGDRPIHTLQHGNPVDDFTSDREKEDTGIKFTAWGTTTDRLYTGSSDGVIKAWNVLRQRDPFIRNLLEAPGPISCGVFSPDHSKLVVGDGTGRVFLLSVDKRDEIESHFTTPPGSNRRIRRPKQFTPHAEPPPPPGTNSTLSDAEYARETYLDSNQLILHHNPTIGAVQGPAYPSTGLFRTDAHIYSDPQGPLLPKFERNQRCVLDASMGARSRSIRRLKSPGAMATCSDAMAALDIHAANISKDLDVEALSSHLIDELVRHGAQLQIDGDEGWEFEYEETCATLGEDSEPPPLGE</sequence>
<evidence type="ECO:0000256" key="4">
    <source>
        <dbReference type="SAM" id="MobiDB-lite"/>
    </source>
</evidence>
<dbReference type="InterPro" id="IPR036322">
    <property type="entry name" value="WD40_repeat_dom_sf"/>
</dbReference>
<comment type="similarity">
    <text evidence="1">Belongs to the WD repeat LST8 family.</text>
</comment>
<dbReference type="PROSITE" id="PS00678">
    <property type="entry name" value="WD_REPEATS_1"/>
    <property type="match status" value="1"/>
</dbReference>
<feature type="region of interest" description="Disordered" evidence="4">
    <location>
        <begin position="834"/>
        <end position="869"/>
    </location>
</feature>
<organism evidence="5 6">
    <name type="scientific">Conoideocrella luteorostrata</name>
    <dbReference type="NCBI Taxonomy" id="1105319"/>
    <lineage>
        <taxon>Eukaryota</taxon>
        <taxon>Fungi</taxon>
        <taxon>Dikarya</taxon>
        <taxon>Ascomycota</taxon>
        <taxon>Pezizomycotina</taxon>
        <taxon>Sordariomycetes</taxon>
        <taxon>Hypocreomycetidae</taxon>
        <taxon>Hypocreales</taxon>
        <taxon>Clavicipitaceae</taxon>
        <taxon>Conoideocrella</taxon>
    </lineage>
</organism>
<accession>A0AAJ0CKS1</accession>
<dbReference type="Gene3D" id="2.130.10.10">
    <property type="entry name" value="YVTN repeat-like/Quinoprotein amine dehydrogenase"/>
    <property type="match status" value="1"/>
</dbReference>
<dbReference type="Proteomes" id="UP001251528">
    <property type="component" value="Unassembled WGS sequence"/>
</dbReference>
<evidence type="ECO:0000256" key="3">
    <source>
        <dbReference type="ARBA" id="ARBA00022737"/>
    </source>
</evidence>
<dbReference type="PANTHER" id="PTHR19842">
    <property type="entry name" value="G BETA-LIKE PROTEIN GBL"/>
    <property type="match status" value="1"/>
</dbReference>
<keyword evidence="6" id="KW-1185">Reference proteome</keyword>
<name>A0AAJ0CKS1_9HYPO</name>
<dbReference type="GO" id="GO:0031929">
    <property type="term" value="P:TOR signaling"/>
    <property type="evidence" value="ECO:0007669"/>
    <property type="project" value="InterPro"/>
</dbReference>
<dbReference type="SMART" id="SM00320">
    <property type="entry name" value="WD40"/>
    <property type="match status" value="5"/>
</dbReference>
<evidence type="ECO:0000256" key="1">
    <source>
        <dbReference type="ARBA" id="ARBA00009890"/>
    </source>
</evidence>
<feature type="region of interest" description="Disordered" evidence="4">
    <location>
        <begin position="24"/>
        <end position="50"/>
    </location>
</feature>
<reference evidence="5" key="1">
    <citation type="submission" date="2023-06" db="EMBL/GenBank/DDBJ databases">
        <title>Conoideocrella luteorostrata (Hypocreales: Clavicipitaceae), a potential biocontrol fungus for elongate hemlock scale in United States Christmas tree production areas.</title>
        <authorList>
            <person name="Barrett H."/>
            <person name="Lovett B."/>
            <person name="Macias A.M."/>
            <person name="Stajich J.E."/>
            <person name="Kasson M.T."/>
        </authorList>
    </citation>
    <scope>NUCLEOTIDE SEQUENCE</scope>
    <source>
        <strain evidence="5">ARSEF 14590</strain>
    </source>
</reference>
<dbReference type="GO" id="GO:0032956">
    <property type="term" value="P:regulation of actin cytoskeleton organization"/>
    <property type="evidence" value="ECO:0007669"/>
    <property type="project" value="TreeGrafter"/>
</dbReference>
<dbReference type="SUPFAM" id="SSF50978">
    <property type="entry name" value="WD40 repeat-like"/>
    <property type="match status" value="1"/>
</dbReference>
<dbReference type="InterPro" id="IPR019775">
    <property type="entry name" value="WD40_repeat_CS"/>
</dbReference>
<proteinExistence type="inferred from homology"/>
<dbReference type="AlphaFoldDB" id="A0AAJ0CKS1"/>
<dbReference type="GO" id="GO:0031932">
    <property type="term" value="C:TORC2 complex"/>
    <property type="evidence" value="ECO:0007669"/>
    <property type="project" value="InterPro"/>
</dbReference>
<protein>
    <recommendedName>
        <fullName evidence="7">WD40 repeat-like protein</fullName>
    </recommendedName>
</protein>
<comment type="caution">
    <text evidence="5">The sequence shown here is derived from an EMBL/GenBank/DDBJ whole genome shotgun (WGS) entry which is preliminary data.</text>
</comment>
<evidence type="ECO:0000313" key="5">
    <source>
        <dbReference type="EMBL" id="KAK2594871.1"/>
    </source>
</evidence>
<gene>
    <name evidence="5" type="ORF">QQS21_007423</name>
</gene>